<evidence type="ECO:0000313" key="2">
    <source>
        <dbReference type="Proteomes" id="UP000324222"/>
    </source>
</evidence>
<reference evidence="1 2" key="1">
    <citation type="submission" date="2019-05" db="EMBL/GenBank/DDBJ databases">
        <title>Another draft genome of Portunus trituberculatus and its Hox gene families provides insights of decapod evolution.</title>
        <authorList>
            <person name="Jeong J.-H."/>
            <person name="Song I."/>
            <person name="Kim S."/>
            <person name="Choi T."/>
            <person name="Kim D."/>
            <person name="Ryu S."/>
            <person name="Kim W."/>
        </authorList>
    </citation>
    <scope>NUCLEOTIDE SEQUENCE [LARGE SCALE GENOMIC DNA]</scope>
    <source>
        <tissue evidence="1">Muscle</tissue>
    </source>
</reference>
<evidence type="ECO:0000313" key="1">
    <source>
        <dbReference type="EMBL" id="MPC52318.1"/>
    </source>
</evidence>
<dbReference type="Proteomes" id="UP000324222">
    <property type="component" value="Unassembled WGS sequence"/>
</dbReference>
<organism evidence="1 2">
    <name type="scientific">Portunus trituberculatus</name>
    <name type="common">Swimming crab</name>
    <name type="synonym">Neptunus trituberculatus</name>
    <dbReference type="NCBI Taxonomy" id="210409"/>
    <lineage>
        <taxon>Eukaryota</taxon>
        <taxon>Metazoa</taxon>
        <taxon>Ecdysozoa</taxon>
        <taxon>Arthropoda</taxon>
        <taxon>Crustacea</taxon>
        <taxon>Multicrustacea</taxon>
        <taxon>Malacostraca</taxon>
        <taxon>Eumalacostraca</taxon>
        <taxon>Eucarida</taxon>
        <taxon>Decapoda</taxon>
        <taxon>Pleocyemata</taxon>
        <taxon>Brachyura</taxon>
        <taxon>Eubrachyura</taxon>
        <taxon>Portunoidea</taxon>
        <taxon>Portunidae</taxon>
        <taxon>Portuninae</taxon>
        <taxon>Portunus</taxon>
    </lineage>
</organism>
<accession>A0A5B7G580</accession>
<keyword evidence="2" id="KW-1185">Reference proteome</keyword>
<sequence>MNVTEGKAALITPPATGVISVMQCIVKPHLNCQPISTGICGSGKGQHLALQTNTTTTTDVIW</sequence>
<gene>
    <name evidence="1" type="ORF">E2C01_046183</name>
</gene>
<protein>
    <submittedName>
        <fullName evidence="1">Uncharacterized protein</fullName>
    </submittedName>
</protein>
<proteinExistence type="predicted"/>
<name>A0A5B7G580_PORTR</name>
<dbReference type="AlphaFoldDB" id="A0A5B7G580"/>
<dbReference type="EMBL" id="VSRR010010779">
    <property type="protein sequence ID" value="MPC52318.1"/>
    <property type="molecule type" value="Genomic_DNA"/>
</dbReference>
<comment type="caution">
    <text evidence="1">The sequence shown here is derived from an EMBL/GenBank/DDBJ whole genome shotgun (WGS) entry which is preliminary data.</text>
</comment>